<dbReference type="GO" id="GO:0004488">
    <property type="term" value="F:methylenetetrahydrofolate dehydrogenase (NADP+) activity"/>
    <property type="evidence" value="ECO:0007669"/>
    <property type="project" value="UniProtKB-UniRule"/>
</dbReference>
<keyword evidence="5 11" id="KW-0378">Hydrolase</keyword>
<keyword evidence="4 11" id="KW-0658">Purine biosynthesis</keyword>
<dbReference type="SUPFAM" id="SSF53223">
    <property type="entry name" value="Aminoacid dehydrogenase-like, N-terminal domain"/>
    <property type="match status" value="1"/>
</dbReference>
<dbReference type="HAMAP" id="MF_01576">
    <property type="entry name" value="THF_DHG_CYH"/>
    <property type="match status" value="1"/>
</dbReference>
<dbReference type="PANTHER" id="PTHR48099">
    <property type="entry name" value="C-1-TETRAHYDROFOLATE SYNTHASE, CYTOPLASMIC-RELATED"/>
    <property type="match status" value="1"/>
</dbReference>
<dbReference type="Gene3D" id="3.40.50.720">
    <property type="entry name" value="NAD(P)-binding Rossmann-like Domain"/>
    <property type="match status" value="1"/>
</dbReference>
<evidence type="ECO:0000256" key="9">
    <source>
        <dbReference type="ARBA" id="ARBA00023167"/>
    </source>
</evidence>
<comment type="function">
    <text evidence="11">Catalyzes the oxidation of 5,10-methylenetetrahydrofolate to 5,10-methenyltetrahydrofolate and then the hydrolysis of 5,10-methenyltetrahydrofolate to 10-formyltetrahydrofolate.</text>
</comment>
<dbReference type="PRINTS" id="PR00085">
    <property type="entry name" value="THFDHDRGNASE"/>
</dbReference>
<dbReference type="InterPro" id="IPR036291">
    <property type="entry name" value="NAD(P)-bd_dom_sf"/>
</dbReference>
<sequence>MRIDGNAIAQQILADLSHSVSRLKKSGITPTLAVIQVGDDPNSTAYIHQKKKAAERIGAILKHEKLPADTSYQYVNTLIQTYNADPAIHGLIVQRPLPKKLSNISQILNHVASQKDVDGFVPNSPFEPPVALAVLKILEEIHALTGSDPVNQGFDEWIRSKAIVVVGRGETAGKPIAQSLAKREYTPSIVHSQTPNPQTIIKQADILISCVGGDSVITKNMLKPGTILIGVGIHRTPQGQLAGDYHEQEIKDVASFYTPTPGGVGPVNVSCLMQNLVKSCIL</sequence>
<evidence type="ECO:0000313" key="14">
    <source>
        <dbReference type="EMBL" id="KKU96337.1"/>
    </source>
</evidence>
<keyword evidence="7 11" id="KW-0560">Oxidoreductase</keyword>
<dbReference type="Proteomes" id="UP000034661">
    <property type="component" value="Unassembled WGS sequence"/>
</dbReference>
<keyword evidence="3 11" id="KW-0554">One-carbon metabolism</keyword>
<evidence type="ECO:0000259" key="12">
    <source>
        <dbReference type="Pfam" id="PF00763"/>
    </source>
</evidence>
<organism evidence="14 15">
    <name type="scientific">Candidatus Gottesmanbacteria bacterium GW2011_GWA1_48_13</name>
    <dbReference type="NCBI Taxonomy" id="1618439"/>
    <lineage>
        <taxon>Bacteria</taxon>
        <taxon>Candidatus Gottesmaniibacteriota</taxon>
    </lineage>
</organism>
<dbReference type="EMBL" id="LCPJ01000001">
    <property type="protein sequence ID" value="KKU96337.1"/>
    <property type="molecule type" value="Genomic_DNA"/>
</dbReference>
<evidence type="ECO:0000256" key="6">
    <source>
        <dbReference type="ARBA" id="ARBA00022857"/>
    </source>
</evidence>
<keyword evidence="10 11" id="KW-0511">Multifunctional enzyme</keyword>
<dbReference type="GO" id="GO:0006164">
    <property type="term" value="P:purine nucleotide biosynthetic process"/>
    <property type="evidence" value="ECO:0007669"/>
    <property type="project" value="UniProtKB-KW"/>
</dbReference>
<dbReference type="GO" id="GO:0004477">
    <property type="term" value="F:methenyltetrahydrofolate cyclohydrolase activity"/>
    <property type="evidence" value="ECO:0007669"/>
    <property type="project" value="UniProtKB-UniRule"/>
</dbReference>
<comment type="subunit">
    <text evidence="2 11">Homodimer.</text>
</comment>
<dbReference type="EC" id="1.5.1.5" evidence="11"/>
<keyword evidence="8 11" id="KW-0368">Histidine biosynthesis</keyword>
<comment type="catalytic activity">
    <reaction evidence="11">
        <text>(6R)-5,10-methenyltetrahydrofolate + H2O = (6R)-10-formyltetrahydrofolate + H(+)</text>
        <dbReference type="Rhea" id="RHEA:23700"/>
        <dbReference type="ChEBI" id="CHEBI:15377"/>
        <dbReference type="ChEBI" id="CHEBI:15378"/>
        <dbReference type="ChEBI" id="CHEBI:57455"/>
        <dbReference type="ChEBI" id="CHEBI:195366"/>
        <dbReference type="EC" id="3.5.4.9"/>
    </reaction>
</comment>
<evidence type="ECO:0000256" key="11">
    <source>
        <dbReference type="HAMAP-Rule" id="MF_01576"/>
    </source>
</evidence>
<dbReference type="UniPathway" id="UPA00193"/>
<evidence type="ECO:0000256" key="10">
    <source>
        <dbReference type="ARBA" id="ARBA00023268"/>
    </source>
</evidence>
<evidence type="ECO:0000259" key="13">
    <source>
        <dbReference type="Pfam" id="PF02882"/>
    </source>
</evidence>
<feature type="domain" description="Tetrahydrofolate dehydrogenase/cyclohydrolase NAD(P)-binding" evidence="13">
    <location>
        <begin position="158"/>
        <end position="279"/>
    </location>
</feature>
<dbReference type="InterPro" id="IPR020631">
    <property type="entry name" value="THF_DH/CycHdrlase_NAD-bd_dom"/>
</dbReference>
<reference evidence="14 15" key="1">
    <citation type="journal article" date="2015" name="Nature">
        <title>rRNA introns, odd ribosomes, and small enigmatic genomes across a large radiation of phyla.</title>
        <authorList>
            <person name="Brown C.T."/>
            <person name="Hug L.A."/>
            <person name="Thomas B.C."/>
            <person name="Sharon I."/>
            <person name="Castelle C.J."/>
            <person name="Singh A."/>
            <person name="Wilkins M.J."/>
            <person name="Williams K.H."/>
            <person name="Banfield J.F."/>
        </authorList>
    </citation>
    <scope>NUCLEOTIDE SEQUENCE [LARGE SCALE GENOMIC DNA]</scope>
</reference>
<dbReference type="Pfam" id="PF00763">
    <property type="entry name" value="THF_DHG_CYH"/>
    <property type="match status" value="1"/>
</dbReference>
<dbReference type="InterPro" id="IPR046346">
    <property type="entry name" value="Aminoacid_DH-like_N_sf"/>
</dbReference>
<evidence type="ECO:0000256" key="7">
    <source>
        <dbReference type="ARBA" id="ARBA00023002"/>
    </source>
</evidence>
<comment type="caution">
    <text evidence="11">Lacks conserved residue(s) required for the propagation of feature annotation.</text>
</comment>
<comment type="similarity">
    <text evidence="11">Belongs to the tetrahydrofolate dehydrogenase/cyclohydrolase family.</text>
</comment>
<dbReference type="GO" id="GO:0009086">
    <property type="term" value="P:methionine biosynthetic process"/>
    <property type="evidence" value="ECO:0007669"/>
    <property type="project" value="UniProtKB-KW"/>
</dbReference>
<comment type="pathway">
    <text evidence="1 11">One-carbon metabolism; tetrahydrofolate interconversion.</text>
</comment>
<proteinExistence type="inferred from homology"/>
<keyword evidence="11" id="KW-0028">Amino-acid biosynthesis</keyword>
<evidence type="ECO:0000256" key="4">
    <source>
        <dbReference type="ARBA" id="ARBA00022755"/>
    </source>
</evidence>
<evidence type="ECO:0000256" key="8">
    <source>
        <dbReference type="ARBA" id="ARBA00023102"/>
    </source>
</evidence>
<feature type="domain" description="Tetrahydrofolate dehydrogenase/cyclohydrolase catalytic" evidence="12">
    <location>
        <begin position="3"/>
        <end position="118"/>
    </location>
</feature>
<dbReference type="GO" id="GO:0035999">
    <property type="term" value="P:tetrahydrofolate interconversion"/>
    <property type="evidence" value="ECO:0007669"/>
    <property type="project" value="UniProtKB-UniRule"/>
</dbReference>
<accession>A0A0G1UQ29</accession>
<comment type="catalytic activity">
    <reaction evidence="11">
        <text>(6R)-5,10-methylene-5,6,7,8-tetrahydrofolate + NADP(+) = (6R)-5,10-methenyltetrahydrofolate + NADPH</text>
        <dbReference type="Rhea" id="RHEA:22812"/>
        <dbReference type="ChEBI" id="CHEBI:15636"/>
        <dbReference type="ChEBI" id="CHEBI:57455"/>
        <dbReference type="ChEBI" id="CHEBI:57783"/>
        <dbReference type="ChEBI" id="CHEBI:58349"/>
        <dbReference type="EC" id="1.5.1.5"/>
    </reaction>
</comment>
<protein>
    <recommendedName>
        <fullName evidence="11">Bifunctional protein FolD</fullName>
    </recommendedName>
    <domain>
        <recommendedName>
            <fullName evidence="11">Methylenetetrahydrofolate dehydrogenase</fullName>
            <ecNumber evidence="11">1.5.1.5</ecNumber>
        </recommendedName>
    </domain>
    <domain>
        <recommendedName>
            <fullName evidence="11">Methenyltetrahydrofolate cyclohydrolase</fullName>
            <ecNumber evidence="11">3.5.4.9</ecNumber>
        </recommendedName>
    </domain>
</protein>
<dbReference type="GO" id="GO:0005829">
    <property type="term" value="C:cytosol"/>
    <property type="evidence" value="ECO:0007669"/>
    <property type="project" value="TreeGrafter"/>
</dbReference>
<name>A0A0G1UQ29_9BACT</name>
<evidence type="ECO:0000256" key="2">
    <source>
        <dbReference type="ARBA" id="ARBA00011738"/>
    </source>
</evidence>
<dbReference type="EC" id="3.5.4.9" evidence="11"/>
<evidence type="ECO:0000313" key="15">
    <source>
        <dbReference type="Proteomes" id="UP000034661"/>
    </source>
</evidence>
<feature type="binding site" evidence="11">
    <location>
        <begin position="167"/>
        <end position="169"/>
    </location>
    <ligand>
        <name>NADP(+)</name>
        <dbReference type="ChEBI" id="CHEBI:58349"/>
    </ligand>
</feature>
<dbReference type="Gene3D" id="3.40.50.10860">
    <property type="entry name" value="Leucine Dehydrogenase, chain A, domain 1"/>
    <property type="match status" value="1"/>
</dbReference>
<dbReference type="InterPro" id="IPR020630">
    <property type="entry name" value="THF_DH/CycHdrlase_cat_dom"/>
</dbReference>
<dbReference type="InterPro" id="IPR000672">
    <property type="entry name" value="THF_DH/CycHdrlase"/>
</dbReference>
<gene>
    <name evidence="11" type="primary">folD</name>
    <name evidence="14" type="ORF">UY27_C0001G0030</name>
</gene>
<evidence type="ECO:0000256" key="1">
    <source>
        <dbReference type="ARBA" id="ARBA00004777"/>
    </source>
</evidence>
<dbReference type="Pfam" id="PF02882">
    <property type="entry name" value="THF_DHG_CYH_C"/>
    <property type="match status" value="1"/>
</dbReference>
<keyword evidence="6 11" id="KW-0521">NADP</keyword>
<dbReference type="PANTHER" id="PTHR48099:SF5">
    <property type="entry name" value="C-1-TETRAHYDROFOLATE SYNTHASE, CYTOPLASMIC"/>
    <property type="match status" value="1"/>
</dbReference>
<comment type="caution">
    <text evidence="14">The sequence shown here is derived from an EMBL/GenBank/DDBJ whole genome shotgun (WGS) entry which is preliminary data.</text>
</comment>
<dbReference type="GO" id="GO:0000105">
    <property type="term" value="P:L-histidine biosynthetic process"/>
    <property type="evidence" value="ECO:0007669"/>
    <property type="project" value="UniProtKB-KW"/>
</dbReference>
<keyword evidence="9 11" id="KW-0486">Methionine biosynthesis</keyword>
<evidence type="ECO:0000256" key="3">
    <source>
        <dbReference type="ARBA" id="ARBA00022563"/>
    </source>
</evidence>
<dbReference type="AlphaFoldDB" id="A0A0G1UQ29"/>
<feature type="binding site" evidence="11">
    <location>
        <position position="233"/>
    </location>
    <ligand>
        <name>NADP(+)</name>
        <dbReference type="ChEBI" id="CHEBI:58349"/>
    </ligand>
</feature>
<evidence type="ECO:0000256" key="5">
    <source>
        <dbReference type="ARBA" id="ARBA00022801"/>
    </source>
</evidence>
<dbReference type="FunFam" id="3.40.50.10860:FF:000005">
    <property type="entry name" value="C-1-tetrahydrofolate synthase, cytoplasmic, putative"/>
    <property type="match status" value="1"/>
</dbReference>
<dbReference type="SUPFAM" id="SSF51735">
    <property type="entry name" value="NAD(P)-binding Rossmann-fold domains"/>
    <property type="match status" value="1"/>
</dbReference>